<evidence type="ECO:0000256" key="7">
    <source>
        <dbReference type="ARBA" id="ARBA00023186"/>
    </source>
</evidence>
<evidence type="ECO:0000256" key="8">
    <source>
        <dbReference type="ARBA" id="ARBA00030724"/>
    </source>
</evidence>
<dbReference type="Proteomes" id="UP000005207">
    <property type="component" value="Linkage group LG1"/>
</dbReference>
<keyword evidence="7" id="KW-0143">Chaperone</keyword>
<organism evidence="12 13">
    <name type="scientific">Oreochromis niloticus</name>
    <name type="common">Nile tilapia</name>
    <name type="synonym">Tilapia nilotica</name>
    <dbReference type="NCBI Taxonomy" id="8128"/>
    <lineage>
        <taxon>Eukaryota</taxon>
        <taxon>Metazoa</taxon>
        <taxon>Chordata</taxon>
        <taxon>Craniata</taxon>
        <taxon>Vertebrata</taxon>
        <taxon>Euteleostomi</taxon>
        <taxon>Actinopterygii</taxon>
        <taxon>Neopterygii</taxon>
        <taxon>Teleostei</taxon>
        <taxon>Neoteleostei</taxon>
        <taxon>Acanthomorphata</taxon>
        <taxon>Ovalentaria</taxon>
        <taxon>Cichlomorphae</taxon>
        <taxon>Cichliformes</taxon>
        <taxon>Cichlidae</taxon>
        <taxon>African cichlids</taxon>
        <taxon>Pseudocrenilabrinae</taxon>
        <taxon>Oreochromini</taxon>
        <taxon>Oreochromis</taxon>
    </lineage>
</organism>
<evidence type="ECO:0000256" key="4">
    <source>
        <dbReference type="ARBA" id="ARBA00022687"/>
    </source>
</evidence>
<dbReference type="eggNOG" id="KOG4357">
    <property type="taxonomic scope" value="Eukaryota"/>
</dbReference>
<dbReference type="GO" id="GO:0005783">
    <property type="term" value="C:endoplasmic reticulum"/>
    <property type="evidence" value="ECO:0007669"/>
    <property type="project" value="UniProtKB-SubCell"/>
</dbReference>
<dbReference type="HOGENOM" id="CLU_111621_0_0_1"/>
<evidence type="ECO:0000256" key="9">
    <source>
        <dbReference type="ARBA" id="ARBA00032329"/>
    </source>
</evidence>
<dbReference type="GO" id="GO:0016055">
    <property type="term" value="P:Wnt signaling pathway"/>
    <property type="evidence" value="ECO:0007669"/>
    <property type="project" value="UniProtKB-KW"/>
</dbReference>
<dbReference type="Gene3D" id="6.10.250.640">
    <property type="match status" value="1"/>
</dbReference>
<evidence type="ECO:0000256" key="11">
    <source>
        <dbReference type="SAM" id="SignalP"/>
    </source>
</evidence>
<keyword evidence="6" id="KW-0256">Endoplasmic reticulum</keyword>
<reference evidence="13" key="1">
    <citation type="submission" date="2012-01" db="EMBL/GenBank/DDBJ databases">
        <title>The Genome Sequence of Oreochromis niloticus (Nile Tilapia).</title>
        <authorList>
            <consortium name="Broad Institute Genome Assembly Team"/>
            <consortium name="Broad Institute Sequencing Platform"/>
            <person name="Di Palma F."/>
            <person name="Johnson J."/>
            <person name="Lander E.S."/>
            <person name="Lindblad-Toh K."/>
        </authorList>
    </citation>
    <scope>NUCLEOTIDE SEQUENCE [LARGE SCALE GENOMIC DNA]</scope>
</reference>
<evidence type="ECO:0000313" key="13">
    <source>
        <dbReference type="Proteomes" id="UP000005207"/>
    </source>
</evidence>
<evidence type="ECO:0000256" key="10">
    <source>
        <dbReference type="ARBA" id="ARBA00033472"/>
    </source>
</evidence>
<feature type="chain" id="PRO_5025687570" description="LRP chaperone MESD" evidence="11">
    <location>
        <begin position="25"/>
        <end position="63"/>
    </location>
</feature>
<dbReference type="GO" id="GO:0006457">
    <property type="term" value="P:protein folding"/>
    <property type="evidence" value="ECO:0007669"/>
    <property type="project" value="InterPro"/>
</dbReference>
<dbReference type="InterPro" id="IPR019330">
    <property type="entry name" value="MESD"/>
</dbReference>
<name>I3KCS6_ORENI</name>
<protein>
    <recommendedName>
        <fullName evidence="3">LRP chaperone MESD</fullName>
    </recommendedName>
    <alternativeName>
        <fullName evidence="10">LDLR chaperone MESD</fullName>
    </alternativeName>
    <alternativeName>
        <fullName evidence="8">Mesoderm development candidate 2</fullName>
    </alternativeName>
    <alternativeName>
        <fullName evidence="9">Mesoderm development protein</fullName>
    </alternativeName>
</protein>
<evidence type="ECO:0000256" key="2">
    <source>
        <dbReference type="ARBA" id="ARBA00011068"/>
    </source>
</evidence>
<dbReference type="GeneTree" id="ENSGT00990000209344"/>
<reference evidence="12" key="3">
    <citation type="submission" date="2025-09" db="UniProtKB">
        <authorList>
            <consortium name="Ensembl"/>
        </authorList>
    </citation>
    <scope>IDENTIFICATION</scope>
</reference>
<keyword evidence="13" id="KW-1185">Reference proteome</keyword>
<feature type="signal peptide" evidence="11">
    <location>
        <begin position="1"/>
        <end position="24"/>
    </location>
</feature>
<comment type="similarity">
    <text evidence="2">Belongs to the MESD family.</text>
</comment>
<dbReference type="STRING" id="8128.ENSONIP00000028442"/>
<evidence type="ECO:0000256" key="1">
    <source>
        <dbReference type="ARBA" id="ARBA00004240"/>
    </source>
</evidence>
<proteinExistence type="inferred from homology"/>
<evidence type="ECO:0000256" key="6">
    <source>
        <dbReference type="ARBA" id="ARBA00022824"/>
    </source>
</evidence>
<sequence length="63" mass="7411">MASGFLWRCAVLLLCTHILCVVETETKEKAKKKKDIRDYNDADMARLLEQWEACFPIRTTFRC</sequence>
<dbReference type="Ensembl" id="ENSONIT00000018938.2">
    <property type="protein sequence ID" value="ENSONIP00000018921.2"/>
    <property type="gene ID" value="ENSONIG00000015031.2"/>
</dbReference>
<evidence type="ECO:0000256" key="5">
    <source>
        <dbReference type="ARBA" id="ARBA00022729"/>
    </source>
</evidence>
<dbReference type="AlphaFoldDB" id="I3KCS6"/>
<dbReference type="PANTHER" id="PTHR17600">
    <property type="entry name" value="MESODERM DEVELOPMENT CANDIDATE 2"/>
    <property type="match status" value="1"/>
</dbReference>
<keyword evidence="5 11" id="KW-0732">Signal</keyword>
<accession>I3KCS6</accession>
<dbReference type="Pfam" id="PF10185">
    <property type="entry name" value="Mesd"/>
    <property type="match status" value="1"/>
</dbReference>
<reference evidence="12" key="2">
    <citation type="submission" date="2025-08" db="UniProtKB">
        <authorList>
            <consortium name="Ensembl"/>
        </authorList>
    </citation>
    <scope>IDENTIFICATION</scope>
</reference>
<dbReference type="InParanoid" id="I3KCS6"/>
<keyword evidence="4" id="KW-0879">Wnt signaling pathway</keyword>
<evidence type="ECO:0000313" key="12">
    <source>
        <dbReference type="Ensembl" id="ENSONIP00000018921.2"/>
    </source>
</evidence>
<dbReference type="PANTHER" id="PTHR17600:SF2">
    <property type="entry name" value="LRP CHAPERONE MESD"/>
    <property type="match status" value="1"/>
</dbReference>
<evidence type="ECO:0000256" key="3">
    <source>
        <dbReference type="ARBA" id="ARBA00022290"/>
    </source>
</evidence>
<comment type="subcellular location">
    <subcellularLocation>
        <location evidence="1">Endoplasmic reticulum</location>
    </subcellularLocation>
</comment>